<gene>
    <name evidence="6" type="primary">rpmG1</name>
    <name evidence="5" type="synonym">rpmG</name>
    <name evidence="6" type="ORF">GCM10017667_27920</name>
</gene>
<name>A0A919ELH2_STRFL</name>
<dbReference type="InterPro" id="IPR038584">
    <property type="entry name" value="Ribosomal_bL33_sf"/>
</dbReference>
<keyword evidence="7" id="KW-1185">Reference proteome</keyword>
<comment type="caution">
    <text evidence="6">The sequence shown here is derived from an EMBL/GenBank/DDBJ whole genome shotgun (WGS) entry which is preliminary data.</text>
</comment>
<dbReference type="InterPro" id="IPR011332">
    <property type="entry name" value="Ribosomal_zn-bd"/>
</dbReference>
<dbReference type="Proteomes" id="UP000632849">
    <property type="component" value="Unassembled WGS sequence"/>
</dbReference>
<dbReference type="NCBIfam" id="TIGR01023">
    <property type="entry name" value="rpmG_bact"/>
    <property type="match status" value="1"/>
</dbReference>
<dbReference type="GeneID" id="95660039"/>
<evidence type="ECO:0000256" key="4">
    <source>
        <dbReference type="ARBA" id="ARBA00035176"/>
    </source>
</evidence>
<dbReference type="AlphaFoldDB" id="A0A919ELH2"/>
<dbReference type="EMBL" id="BNBE01000001">
    <property type="protein sequence ID" value="GHF96113.1"/>
    <property type="molecule type" value="Genomic_DNA"/>
</dbReference>
<dbReference type="Gene3D" id="2.20.28.120">
    <property type="entry name" value="Ribosomal protein L33"/>
    <property type="match status" value="1"/>
</dbReference>
<dbReference type="RefSeq" id="WP_030749388.1">
    <property type="nucleotide sequence ID" value="NZ_BNBE01000001.1"/>
</dbReference>
<evidence type="ECO:0000256" key="1">
    <source>
        <dbReference type="ARBA" id="ARBA00007596"/>
    </source>
</evidence>
<dbReference type="PANTHER" id="PTHR15238">
    <property type="entry name" value="54S RIBOSOMAL PROTEIN L39, MITOCHONDRIAL"/>
    <property type="match status" value="1"/>
</dbReference>
<dbReference type="GO" id="GO:0022625">
    <property type="term" value="C:cytosolic large ribosomal subunit"/>
    <property type="evidence" value="ECO:0007669"/>
    <property type="project" value="TreeGrafter"/>
</dbReference>
<keyword evidence="2 5" id="KW-0689">Ribosomal protein</keyword>
<evidence type="ECO:0000256" key="5">
    <source>
        <dbReference type="HAMAP-Rule" id="MF_00294"/>
    </source>
</evidence>
<dbReference type="GO" id="GO:0003735">
    <property type="term" value="F:structural constituent of ribosome"/>
    <property type="evidence" value="ECO:0007669"/>
    <property type="project" value="InterPro"/>
</dbReference>
<evidence type="ECO:0000313" key="7">
    <source>
        <dbReference type="Proteomes" id="UP000632849"/>
    </source>
</evidence>
<dbReference type="InterPro" id="IPR018264">
    <property type="entry name" value="Ribosomal_bL33_CS"/>
</dbReference>
<sequence length="54" mass="6414">MARNEIRPVLKLRSTAGTGFTYVTRKNRRNDPDRLSLRKFDPVAGRHVEFREER</sequence>
<accession>A0A919ELH2</accession>
<evidence type="ECO:0000256" key="3">
    <source>
        <dbReference type="ARBA" id="ARBA00023274"/>
    </source>
</evidence>
<dbReference type="GO" id="GO:0006412">
    <property type="term" value="P:translation"/>
    <property type="evidence" value="ECO:0007669"/>
    <property type="project" value="UniProtKB-UniRule"/>
</dbReference>
<proteinExistence type="inferred from homology"/>
<dbReference type="SUPFAM" id="SSF57829">
    <property type="entry name" value="Zn-binding ribosomal proteins"/>
    <property type="match status" value="1"/>
</dbReference>
<protein>
    <recommendedName>
        <fullName evidence="4 5">Large ribosomal subunit protein bL33</fullName>
    </recommendedName>
</protein>
<reference evidence="6" key="1">
    <citation type="journal article" date="2014" name="Int. J. Syst. Evol. Microbiol.">
        <title>Complete genome sequence of Corynebacterium casei LMG S-19264T (=DSM 44701T), isolated from a smear-ripened cheese.</title>
        <authorList>
            <consortium name="US DOE Joint Genome Institute (JGI-PGF)"/>
            <person name="Walter F."/>
            <person name="Albersmeier A."/>
            <person name="Kalinowski J."/>
            <person name="Ruckert C."/>
        </authorList>
    </citation>
    <scope>NUCLEOTIDE SEQUENCE</scope>
    <source>
        <strain evidence="6">JCM 4122</strain>
    </source>
</reference>
<dbReference type="HAMAP" id="MF_00294">
    <property type="entry name" value="Ribosomal_bL33"/>
    <property type="match status" value="1"/>
</dbReference>
<comment type="similarity">
    <text evidence="1 5">Belongs to the bacterial ribosomal protein bL33 family.</text>
</comment>
<keyword evidence="3 5" id="KW-0687">Ribonucleoprotein</keyword>
<dbReference type="Pfam" id="PF00471">
    <property type="entry name" value="Ribosomal_L33"/>
    <property type="match status" value="1"/>
</dbReference>
<reference evidence="6" key="2">
    <citation type="submission" date="2020-09" db="EMBL/GenBank/DDBJ databases">
        <authorList>
            <person name="Sun Q."/>
            <person name="Ohkuma M."/>
        </authorList>
    </citation>
    <scope>NUCLEOTIDE SEQUENCE</scope>
    <source>
        <strain evidence="6">JCM 4122</strain>
    </source>
</reference>
<evidence type="ECO:0000313" key="6">
    <source>
        <dbReference type="EMBL" id="GHF96113.1"/>
    </source>
</evidence>
<dbReference type="InterPro" id="IPR001705">
    <property type="entry name" value="Ribosomal_bL33"/>
</dbReference>
<dbReference type="PROSITE" id="PS00582">
    <property type="entry name" value="RIBOSOMAL_L33"/>
    <property type="match status" value="1"/>
</dbReference>
<evidence type="ECO:0000256" key="2">
    <source>
        <dbReference type="ARBA" id="ARBA00022980"/>
    </source>
</evidence>
<dbReference type="NCBIfam" id="NF001860">
    <property type="entry name" value="PRK00595.1"/>
    <property type="match status" value="1"/>
</dbReference>
<dbReference type="PANTHER" id="PTHR15238:SF1">
    <property type="entry name" value="LARGE RIBOSOMAL SUBUNIT PROTEIN BL33M"/>
    <property type="match status" value="1"/>
</dbReference>
<dbReference type="FunFam" id="2.20.28.120:FF:000002">
    <property type="entry name" value="50S ribosomal protein L33"/>
    <property type="match status" value="1"/>
</dbReference>
<organism evidence="6 7">
    <name type="scientific">Streptomyces filamentosus</name>
    <name type="common">Streptomyces roseosporus</name>
    <dbReference type="NCBI Taxonomy" id="67294"/>
    <lineage>
        <taxon>Bacteria</taxon>
        <taxon>Bacillati</taxon>
        <taxon>Actinomycetota</taxon>
        <taxon>Actinomycetes</taxon>
        <taxon>Kitasatosporales</taxon>
        <taxon>Streptomycetaceae</taxon>
        <taxon>Streptomyces</taxon>
    </lineage>
</organism>